<dbReference type="Proteomes" id="UP000269410">
    <property type="component" value="Unassembled WGS sequence"/>
</dbReference>
<evidence type="ECO:0000313" key="2">
    <source>
        <dbReference type="Proteomes" id="UP000269410"/>
    </source>
</evidence>
<reference evidence="1 2" key="1">
    <citation type="submission" date="2018-10" db="EMBL/GenBank/DDBJ databases">
        <title>Thermophilic Lithotrophy and Phototrophy in an Intertidal, Iron-rich, Geothermal Spring.</title>
        <authorList>
            <person name="Ward L.M."/>
            <person name="Idei A."/>
            <person name="Nakagawa M."/>
            <person name="Ueno Y."/>
            <person name="Fischer W."/>
            <person name="Mcglynn S.E."/>
        </authorList>
    </citation>
    <scope>NUCLEOTIDE SEQUENCE [LARGE SCALE GENOMIC DNA]</scope>
    <source>
        <strain evidence="1">J137</strain>
    </source>
</reference>
<proteinExistence type="predicted"/>
<comment type="caution">
    <text evidence="1">The sequence shown here is derived from an EMBL/GenBank/DDBJ whole genome shotgun (WGS) entry which is preliminary data.</text>
</comment>
<dbReference type="AlphaFoldDB" id="A0A3M0Z2G6"/>
<feature type="non-terminal residue" evidence="1">
    <location>
        <position position="95"/>
    </location>
</feature>
<name>A0A3M0Z2G6_9BACT</name>
<evidence type="ECO:0000313" key="1">
    <source>
        <dbReference type="EMBL" id="RMD77145.1"/>
    </source>
</evidence>
<protein>
    <submittedName>
        <fullName evidence="1">Uncharacterized protein</fullName>
    </submittedName>
</protein>
<dbReference type="EMBL" id="RFKV01000059">
    <property type="protein sequence ID" value="RMD77145.1"/>
    <property type="molecule type" value="Genomic_DNA"/>
</dbReference>
<gene>
    <name evidence="1" type="ORF">D6810_01920</name>
</gene>
<accession>A0A3M0Z2G6</accession>
<sequence>MVLSAKQILSSIPNITTEGIREDKKTRHPAHEFQAFAYKIAADFNDLVNLKLYLNLLKRVDRIIIEQAYSFAIDSRAADKKKSFLWKIKKLRDDL</sequence>
<organism evidence="1 2">
    <name type="scientific">Candidatus Dojkabacteria bacterium</name>
    <dbReference type="NCBI Taxonomy" id="2099670"/>
    <lineage>
        <taxon>Bacteria</taxon>
        <taxon>Candidatus Dojkabacteria</taxon>
    </lineage>
</organism>